<dbReference type="SUPFAM" id="SSF55785">
    <property type="entry name" value="PYP-like sensor domain (PAS domain)"/>
    <property type="match status" value="1"/>
</dbReference>
<dbReference type="InterPro" id="IPR036513">
    <property type="entry name" value="STAS_dom_sf"/>
</dbReference>
<sequence>MMSPTIHNGVFVYRPGDDSWRWSAGMFRLFGFEPGEVVPSRALIAHHLTDADNERFNQLLASGLSGSVPISRLHHINAVDHRRTVVTTLTLLDDDDSPEVHGVTSDVTTELRAETIHQTQSDIARAIDSHRVIDQAQGILMLAYAMTAQQAFHLLRWLSQRHNTKVRVMAERVITAAGETVNRSSPDSTAVDQVLSDAVIRPTEPTTSTPPEEIGDFHTEIRTEPSATTVVMHGVVNLAAIPSMAQTLISASRTHPRHELIIDLSRVRHLASAGMWELAGFCRKTRQRRGQRVTVVSPEAPPFRWPEFEPLITGRSSIKPDILTKSVISGRSLSLAHVGYSP</sequence>
<protein>
    <submittedName>
        <fullName evidence="3">ANTAR domain-containing protein</fullName>
    </submittedName>
</protein>
<dbReference type="PROSITE" id="PS50801">
    <property type="entry name" value="STAS"/>
    <property type="match status" value="1"/>
</dbReference>
<dbReference type="GO" id="GO:0003723">
    <property type="term" value="F:RNA binding"/>
    <property type="evidence" value="ECO:0007669"/>
    <property type="project" value="InterPro"/>
</dbReference>
<dbReference type="InterPro" id="IPR011006">
    <property type="entry name" value="CheY-like_superfamily"/>
</dbReference>
<comment type="caution">
    <text evidence="3">The sequence shown here is derived from an EMBL/GenBank/DDBJ whole genome shotgun (WGS) entry which is preliminary data.</text>
</comment>
<dbReference type="EMBL" id="VFOW01000001">
    <property type="protein sequence ID" value="TQL79475.1"/>
    <property type="molecule type" value="Genomic_DNA"/>
</dbReference>
<accession>A0A543B3Q9</accession>
<dbReference type="InParanoid" id="A0A543B3Q9"/>
<dbReference type="InterPro" id="IPR005561">
    <property type="entry name" value="ANTAR"/>
</dbReference>
<reference evidence="3 4" key="1">
    <citation type="submission" date="2019-06" db="EMBL/GenBank/DDBJ databases">
        <title>Sequencing the genomes of 1000 actinobacteria strains.</title>
        <authorList>
            <person name="Klenk H.-P."/>
        </authorList>
    </citation>
    <scope>NUCLEOTIDE SEQUENCE [LARGE SCALE GENOMIC DNA]</scope>
    <source>
        <strain evidence="3 4">DSM 45928</strain>
    </source>
</reference>
<dbReference type="CDD" id="cd07043">
    <property type="entry name" value="STAS_anti-anti-sigma_factors"/>
    <property type="match status" value="1"/>
</dbReference>
<dbReference type="Pfam" id="PF03861">
    <property type="entry name" value="ANTAR"/>
    <property type="match status" value="1"/>
</dbReference>
<evidence type="ECO:0000313" key="3">
    <source>
        <dbReference type="EMBL" id="TQL79475.1"/>
    </source>
</evidence>
<dbReference type="SUPFAM" id="SSF52091">
    <property type="entry name" value="SpoIIaa-like"/>
    <property type="match status" value="1"/>
</dbReference>
<evidence type="ECO:0000259" key="1">
    <source>
        <dbReference type="PROSITE" id="PS50801"/>
    </source>
</evidence>
<dbReference type="Proteomes" id="UP000317043">
    <property type="component" value="Unassembled WGS sequence"/>
</dbReference>
<keyword evidence="4" id="KW-1185">Reference proteome</keyword>
<dbReference type="Gene3D" id="3.30.750.24">
    <property type="entry name" value="STAS domain"/>
    <property type="match status" value="1"/>
</dbReference>
<dbReference type="AlphaFoldDB" id="A0A543B3Q9"/>
<proteinExistence type="predicted"/>
<dbReference type="Gene3D" id="3.30.450.20">
    <property type="entry name" value="PAS domain"/>
    <property type="match status" value="1"/>
</dbReference>
<dbReference type="OrthoDB" id="3787288at2"/>
<dbReference type="SUPFAM" id="SSF52172">
    <property type="entry name" value="CheY-like"/>
    <property type="match status" value="1"/>
</dbReference>
<feature type="domain" description="ANTAR" evidence="2">
    <location>
        <begin position="113"/>
        <end position="174"/>
    </location>
</feature>
<dbReference type="InterPro" id="IPR002645">
    <property type="entry name" value="STAS_dom"/>
</dbReference>
<feature type="domain" description="STAS" evidence="1">
    <location>
        <begin position="217"/>
        <end position="297"/>
    </location>
</feature>
<dbReference type="Gene3D" id="1.10.10.10">
    <property type="entry name" value="Winged helix-like DNA-binding domain superfamily/Winged helix DNA-binding domain"/>
    <property type="match status" value="1"/>
</dbReference>
<dbReference type="SMART" id="SM01012">
    <property type="entry name" value="ANTAR"/>
    <property type="match status" value="1"/>
</dbReference>
<name>A0A543B3Q9_9ACTN</name>
<dbReference type="PROSITE" id="PS50921">
    <property type="entry name" value="ANTAR"/>
    <property type="match status" value="1"/>
</dbReference>
<gene>
    <name evidence="3" type="ORF">FB566_5083</name>
</gene>
<dbReference type="InterPro" id="IPR036388">
    <property type="entry name" value="WH-like_DNA-bd_sf"/>
</dbReference>
<dbReference type="InterPro" id="IPR035965">
    <property type="entry name" value="PAS-like_dom_sf"/>
</dbReference>
<evidence type="ECO:0000259" key="2">
    <source>
        <dbReference type="PROSITE" id="PS50921"/>
    </source>
</evidence>
<organism evidence="3 4">
    <name type="scientific">Stackebrandtia endophytica</name>
    <dbReference type="NCBI Taxonomy" id="1496996"/>
    <lineage>
        <taxon>Bacteria</taxon>
        <taxon>Bacillati</taxon>
        <taxon>Actinomycetota</taxon>
        <taxon>Actinomycetes</taxon>
        <taxon>Glycomycetales</taxon>
        <taxon>Glycomycetaceae</taxon>
        <taxon>Stackebrandtia</taxon>
    </lineage>
</organism>
<evidence type="ECO:0000313" key="4">
    <source>
        <dbReference type="Proteomes" id="UP000317043"/>
    </source>
</evidence>